<dbReference type="InterPro" id="IPR023214">
    <property type="entry name" value="HAD_sf"/>
</dbReference>
<name>A0A1H0K0U0_9ACTN</name>
<keyword evidence="2" id="KW-1185">Reference proteome</keyword>
<gene>
    <name evidence="1" type="ORF">SAMN05216259_11067</name>
</gene>
<dbReference type="Proteomes" id="UP000199341">
    <property type="component" value="Unassembled WGS sequence"/>
</dbReference>
<reference evidence="1 2" key="1">
    <citation type="submission" date="2016-10" db="EMBL/GenBank/DDBJ databases">
        <authorList>
            <person name="de Groot N.N."/>
        </authorList>
    </citation>
    <scope>NUCLEOTIDE SEQUENCE [LARGE SCALE GENOMIC DNA]</scope>
    <source>
        <strain evidence="1 2">CGMCC 4.2022</strain>
    </source>
</reference>
<dbReference type="EMBL" id="FNIE01000010">
    <property type="protein sequence ID" value="SDO49546.1"/>
    <property type="molecule type" value="Genomic_DNA"/>
</dbReference>
<evidence type="ECO:0000313" key="2">
    <source>
        <dbReference type="Proteomes" id="UP000199341"/>
    </source>
</evidence>
<dbReference type="AlphaFoldDB" id="A0A1H0K0U0"/>
<protein>
    <submittedName>
        <fullName evidence="1">Uncharacterized protein</fullName>
    </submittedName>
</protein>
<accession>A0A1H0K0U0</accession>
<evidence type="ECO:0000313" key="1">
    <source>
        <dbReference type="EMBL" id="SDO49546.1"/>
    </source>
</evidence>
<proteinExistence type="predicted"/>
<sequence length="43" mass="4407">MPVIGVATGGSSAEELRRAGAARVLPDLTDADRVVDWVTAVSP</sequence>
<organism evidence="1 2">
    <name type="scientific">Actinacidiphila guanduensis</name>
    <dbReference type="NCBI Taxonomy" id="310781"/>
    <lineage>
        <taxon>Bacteria</taxon>
        <taxon>Bacillati</taxon>
        <taxon>Actinomycetota</taxon>
        <taxon>Actinomycetes</taxon>
        <taxon>Kitasatosporales</taxon>
        <taxon>Streptomycetaceae</taxon>
        <taxon>Actinacidiphila</taxon>
    </lineage>
</organism>
<dbReference type="Gene3D" id="3.40.50.1000">
    <property type="entry name" value="HAD superfamily/HAD-like"/>
    <property type="match status" value="1"/>
</dbReference>